<protein>
    <submittedName>
        <fullName evidence="8">Glucosylceramidase</fullName>
        <ecNumber evidence="8">3.2.1.45</ecNumber>
    </submittedName>
</protein>
<evidence type="ECO:0000256" key="4">
    <source>
        <dbReference type="RuleBase" id="RU361188"/>
    </source>
</evidence>
<keyword evidence="3 4" id="KW-0378">Hydrolase</keyword>
<proteinExistence type="inferred from homology"/>
<dbReference type="Proteomes" id="UP001225072">
    <property type="component" value="Unassembled WGS sequence"/>
</dbReference>
<organism evidence="8 9">
    <name type="scientific">Chryseobacterium camelliae</name>
    <dbReference type="NCBI Taxonomy" id="1265445"/>
    <lineage>
        <taxon>Bacteria</taxon>
        <taxon>Pseudomonadati</taxon>
        <taxon>Bacteroidota</taxon>
        <taxon>Flavobacteriia</taxon>
        <taxon>Flavobacteriales</taxon>
        <taxon>Weeksellaceae</taxon>
        <taxon>Chryseobacterium group</taxon>
        <taxon>Chryseobacterium</taxon>
    </lineage>
</organism>
<feature type="signal peptide" evidence="5">
    <location>
        <begin position="1"/>
        <end position="35"/>
    </location>
</feature>
<gene>
    <name evidence="8" type="ORF">QE404_001147</name>
</gene>
<keyword evidence="9" id="KW-1185">Reference proteome</keyword>
<comment type="caution">
    <text evidence="8">The sequence shown here is derived from an EMBL/GenBank/DDBJ whole genome shotgun (WGS) entry which is preliminary data.</text>
</comment>
<accession>A0ABU0TG11</accession>
<dbReference type="Pfam" id="PF17189">
    <property type="entry name" value="Glyco_hydro_30C"/>
    <property type="match status" value="1"/>
</dbReference>
<dbReference type="EMBL" id="JAUTAL010000001">
    <property type="protein sequence ID" value="MDQ1096000.1"/>
    <property type="molecule type" value="Genomic_DNA"/>
</dbReference>
<dbReference type="PANTHER" id="PTHR11069:SF23">
    <property type="entry name" value="LYSOSOMAL ACID GLUCOSYLCERAMIDASE"/>
    <property type="match status" value="1"/>
</dbReference>
<reference evidence="8 9" key="1">
    <citation type="submission" date="2023-07" db="EMBL/GenBank/DDBJ databases">
        <title>Functional and genomic diversity of the sorghum phyllosphere microbiome.</title>
        <authorList>
            <person name="Shade A."/>
        </authorList>
    </citation>
    <scope>NUCLEOTIDE SEQUENCE [LARGE SCALE GENOMIC DNA]</scope>
    <source>
        <strain evidence="8 9">SORGH_AS_1064</strain>
    </source>
</reference>
<evidence type="ECO:0000259" key="7">
    <source>
        <dbReference type="Pfam" id="PF17189"/>
    </source>
</evidence>
<evidence type="ECO:0000256" key="2">
    <source>
        <dbReference type="ARBA" id="ARBA00022729"/>
    </source>
</evidence>
<evidence type="ECO:0000256" key="5">
    <source>
        <dbReference type="SAM" id="SignalP"/>
    </source>
</evidence>
<dbReference type="InterPro" id="IPR017853">
    <property type="entry name" value="GH"/>
</dbReference>
<sequence>MKSHNSYSLFMRSAALCGVALLSFLGCSSTSSDLANNENPANGGGVTTGDPVDVWLTKGDQSVKLQQQTAVYFTSASNSYPNIEIDASKVFQTVDGFGYTLTGGSVEVINQLNAAKKQELLNDLFSSSGIGISYLRISIGASDLNSEVFSYDDMPAGQTDLTLSQFSLTKDQAVIQMLKDILVINPNIKILATPWSPPVWMKDNGSTIGGSLKPEYYNVYAQYFVKYIQAMKAQGINITAVTPQNEPLHAGNNPSLYMTAANQAAFIKNSLGPAFQAANINTKIIAYDHNCDNPAYPLAVLNDAAANPYVDGSAFHLYAGDISALSTVHNLFPDKNVYFTEQWTSSTGNFSGDLDWHVKNIIIGSMRNWSKTALEWNVANNASFGPHTPGGCTQCKGAVTISGGNTYEKNIAYYIIAHASKFVPVNSQRIASTEADNLSTVAFRTPAGKTVLIVQNSSSTDKTFNIKYNQKSAPVTISGSSAATYIF</sequence>
<evidence type="ECO:0000313" key="8">
    <source>
        <dbReference type="EMBL" id="MDQ1096000.1"/>
    </source>
</evidence>
<dbReference type="PANTHER" id="PTHR11069">
    <property type="entry name" value="GLUCOSYLCERAMIDASE"/>
    <property type="match status" value="1"/>
</dbReference>
<dbReference type="InterPro" id="IPR033452">
    <property type="entry name" value="GH30_C"/>
</dbReference>
<keyword evidence="4 8" id="KW-0326">Glycosidase</keyword>
<feature type="chain" id="PRO_5047532796" evidence="5">
    <location>
        <begin position="36"/>
        <end position="487"/>
    </location>
</feature>
<evidence type="ECO:0000259" key="6">
    <source>
        <dbReference type="Pfam" id="PF02055"/>
    </source>
</evidence>
<dbReference type="Pfam" id="PF02055">
    <property type="entry name" value="Glyco_hydro_30"/>
    <property type="match status" value="1"/>
</dbReference>
<dbReference type="Gene3D" id="2.60.40.1180">
    <property type="entry name" value="Golgi alpha-mannosidase II"/>
    <property type="match status" value="1"/>
</dbReference>
<feature type="domain" description="Glycosyl hydrolase family 30 beta sandwich" evidence="7">
    <location>
        <begin position="426"/>
        <end position="485"/>
    </location>
</feature>
<evidence type="ECO:0000313" key="9">
    <source>
        <dbReference type="Proteomes" id="UP001225072"/>
    </source>
</evidence>
<feature type="domain" description="Glycosyl hydrolase family 30 TIM-barrel" evidence="6">
    <location>
        <begin position="94"/>
        <end position="423"/>
    </location>
</feature>
<dbReference type="InterPro" id="IPR001139">
    <property type="entry name" value="Glyco_hydro_30"/>
</dbReference>
<dbReference type="SUPFAM" id="SSF51445">
    <property type="entry name" value="(Trans)glycosidases"/>
    <property type="match status" value="1"/>
</dbReference>
<evidence type="ECO:0000256" key="3">
    <source>
        <dbReference type="ARBA" id="ARBA00022801"/>
    </source>
</evidence>
<name>A0ABU0TG11_9FLAO</name>
<dbReference type="PROSITE" id="PS51257">
    <property type="entry name" value="PROKAR_LIPOPROTEIN"/>
    <property type="match status" value="1"/>
</dbReference>
<dbReference type="EC" id="3.2.1.45" evidence="8"/>
<keyword evidence="2 5" id="KW-0732">Signal</keyword>
<evidence type="ECO:0000256" key="1">
    <source>
        <dbReference type="ARBA" id="ARBA00005382"/>
    </source>
</evidence>
<dbReference type="InterPro" id="IPR033453">
    <property type="entry name" value="Glyco_hydro_30_TIM-barrel"/>
</dbReference>
<dbReference type="Gene3D" id="3.20.20.80">
    <property type="entry name" value="Glycosidases"/>
    <property type="match status" value="1"/>
</dbReference>
<dbReference type="PRINTS" id="PR00843">
    <property type="entry name" value="GLHYDRLASE30"/>
</dbReference>
<dbReference type="GO" id="GO:0004348">
    <property type="term" value="F:glucosylceramidase activity"/>
    <property type="evidence" value="ECO:0007669"/>
    <property type="project" value="UniProtKB-EC"/>
</dbReference>
<dbReference type="InterPro" id="IPR013780">
    <property type="entry name" value="Glyco_hydro_b"/>
</dbReference>
<comment type="similarity">
    <text evidence="1 4">Belongs to the glycosyl hydrolase 30 family.</text>
</comment>